<proteinExistence type="predicted"/>
<dbReference type="HOGENOM" id="CLU_007727_8_2_2"/>
<evidence type="ECO:0000259" key="2">
    <source>
        <dbReference type="Pfam" id="PF00850"/>
    </source>
</evidence>
<dbReference type="SUPFAM" id="SSF52768">
    <property type="entry name" value="Arginase/deacetylase"/>
    <property type="match status" value="1"/>
</dbReference>
<dbReference type="Proteomes" id="UP000010846">
    <property type="component" value="Chromosome"/>
</dbReference>
<dbReference type="PRINTS" id="PR01270">
    <property type="entry name" value="HDASUPER"/>
</dbReference>
<dbReference type="GO" id="GO:0004407">
    <property type="term" value="F:histone deacetylase activity"/>
    <property type="evidence" value="ECO:0007669"/>
    <property type="project" value="TreeGrafter"/>
</dbReference>
<dbReference type="InterPro" id="IPR023801">
    <property type="entry name" value="His_deacetylse_dom"/>
</dbReference>
<keyword evidence="4" id="KW-1185">Reference proteome</keyword>
<evidence type="ECO:0000256" key="1">
    <source>
        <dbReference type="SAM" id="MobiDB-lite"/>
    </source>
</evidence>
<dbReference type="InterPro" id="IPR000286">
    <property type="entry name" value="HDACs"/>
</dbReference>
<dbReference type="InterPro" id="IPR023696">
    <property type="entry name" value="Ureohydrolase_dom_sf"/>
</dbReference>
<dbReference type="PANTHER" id="PTHR10625:SF10">
    <property type="entry name" value="HISTONE DEACETYLASE HDAC1"/>
    <property type="match status" value="1"/>
</dbReference>
<evidence type="ECO:0000313" key="4">
    <source>
        <dbReference type="Proteomes" id="UP000010846"/>
    </source>
</evidence>
<dbReference type="Gene3D" id="3.40.800.20">
    <property type="entry name" value="Histone deacetylase domain"/>
    <property type="match status" value="1"/>
</dbReference>
<accession>L0IGM6</accession>
<dbReference type="STRING" id="797302.Halru_2788"/>
<gene>
    <name evidence="3" type="ordered locus">Halru_2788</name>
</gene>
<feature type="domain" description="Histone deacetylase" evidence="2">
    <location>
        <begin position="18"/>
        <end position="303"/>
    </location>
</feature>
<dbReference type="eggNOG" id="arCOG00324">
    <property type="taxonomic scope" value="Archaea"/>
</dbReference>
<protein>
    <submittedName>
        <fullName evidence="3">Deacetylase, histone deacetylase/acetoin utilization protein</fullName>
    </submittedName>
</protein>
<dbReference type="RefSeq" id="WP_015301953.1">
    <property type="nucleotide sequence ID" value="NC_019964.1"/>
</dbReference>
<dbReference type="AlphaFoldDB" id="L0IGM6"/>
<dbReference type="OrthoDB" id="147549at2157"/>
<sequence length="337" mass="36063">MRFGYSETCLRHDPGPRHPEAPTRLDAIRDRLASVHGVSYVESDPAPVETIEAVHDPAYVEEFRSFCDDGGGEWDPDTSAVEATWDAALQSAGLACWAADEALAGEVGRKTPFSIGRPPGHHAVADDAMGFCFFNNVAVAAQHAIDDDGGADRVAIVDWDVHHGNGTQDLFYDREDVFFASIHEDGLYPGTGEVDETGEGAGEGTTMNVPMPDSATDAAYLAVFDELLGPALRDFDPDLLLLSAGFDAHRHDPISRVRLTTEAYALMADRARSIAESVDAGLAVVLEGGYSLDVLADSVALVHETFDGREPIEPDDGIDESVDALLDDVASAHGLDR</sequence>
<name>L0IGM6_HALRX</name>
<dbReference type="PANTHER" id="PTHR10625">
    <property type="entry name" value="HISTONE DEACETYLASE HDAC1-RELATED"/>
    <property type="match status" value="1"/>
</dbReference>
<reference evidence="3" key="1">
    <citation type="submission" date="2011-09" db="EMBL/GenBank/DDBJ databases">
        <title>Complete sequence of Halovivax ruber XH-70.</title>
        <authorList>
            <consortium name="US DOE Joint Genome Institute"/>
            <person name="Lucas S."/>
            <person name="Han J."/>
            <person name="Lapidus A."/>
            <person name="Cheng J.-F."/>
            <person name="Goodwin L."/>
            <person name="Pitluck S."/>
            <person name="Peters L."/>
            <person name="Mikhailova N."/>
            <person name="Davenport K."/>
            <person name="Detter J.C."/>
            <person name="Han C."/>
            <person name="Tapia R."/>
            <person name="Land M."/>
            <person name="Hauser L."/>
            <person name="Kyrpides N."/>
            <person name="Ivanova N."/>
            <person name="Pagani I."/>
            <person name="Sproer C."/>
            <person name="Anderson I."/>
            <person name="Woyke T."/>
        </authorList>
    </citation>
    <scope>NUCLEOTIDE SEQUENCE</scope>
    <source>
        <strain evidence="3">XH-70</strain>
    </source>
</reference>
<evidence type="ECO:0000313" key="3">
    <source>
        <dbReference type="EMBL" id="AGB17361.1"/>
    </source>
</evidence>
<dbReference type="InterPro" id="IPR037138">
    <property type="entry name" value="His_deacetylse_dom_sf"/>
</dbReference>
<organism evidence="3 4">
    <name type="scientific">Halovivax ruber (strain DSM 18193 / JCM 13892 / XH-70)</name>
    <dbReference type="NCBI Taxonomy" id="797302"/>
    <lineage>
        <taxon>Archaea</taxon>
        <taxon>Methanobacteriati</taxon>
        <taxon>Methanobacteriota</taxon>
        <taxon>Stenosarchaea group</taxon>
        <taxon>Halobacteria</taxon>
        <taxon>Halobacteriales</taxon>
        <taxon>Natrialbaceae</taxon>
        <taxon>Halovivax</taxon>
    </lineage>
</organism>
<dbReference type="KEGG" id="hru:Halru_2788"/>
<dbReference type="CDD" id="cd09992">
    <property type="entry name" value="HDAC_classII"/>
    <property type="match status" value="1"/>
</dbReference>
<dbReference type="Pfam" id="PF00850">
    <property type="entry name" value="Hist_deacetyl"/>
    <property type="match status" value="1"/>
</dbReference>
<dbReference type="GeneID" id="14377603"/>
<feature type="region of interest" description="Disordered" evidence="1">
    <location>
        <begin position="1"/>
        <end position="21"/>
    </location>
</feature>
<dbReference type="EMBL" id="CP003050">
    <property type="protein sequence ID" value="AGB17361.1"/>
    <property type="molecule type" value="Genomic_DNA"/>
</dbReference>
<feature type="compositionally biased region" description="Basic and acidic residues" evidence="1">
    <location>
        <begin position="9"/>
        <end position="21"/>
    </location>
</feature>
<dbReference type="GO" id="GO:0040029">
    <property type="term" value="P:epigenetic regulation of gene expression"/>
    <property type="evidence" value="ECO:0007669"/>
    <property type="project" value="TreeGrafter"/>
</dbReference>